<evidence type="ECO:0000259" key="7">
    <source>
        <dbReference type="Pfam" id="PF20684"/>
    </source>
</evidence>
<name>A0A8H6G1U2_9LECA</name>
<feature type="transmembrane region" description="Helical" evidence="6">
    <location>
        <begin position="20"/>
        <end position="44"/>
    </location>
</feature>
<feature type="transmembrane region" description="Helical" evidence="6">
    <location>
        <begin position="153"/>
        <end position="175"/>
    </location>
</feature>
<evidence type="ECO:0000256" key="6">
    <source>
        <dbReference type="SAM" id="Phobius"/>
    </source>
</evidence>
<dbReference type="InterPro" id="IPR049326">
    <property type="entry name" value="Rhodopsin_dom_fungi"/>
</dbReference>
<sequence length="364" mass="40286">MSLSATSPPTPPPLANEDRGSFVTAIFWVETGIAILFVCGRFYARTLIGALGLDDWSMLLTVVSQLIVPSLIITQNESAQQTLLIATSGVVTSTSNLGGFRHSAYVPPENATQVILNTYILQTLTTFAFGTSKFSIGYMILRLLSTGSVKRRRFIWGLIIFACIYNWGEALSIWFQCMPTRALWDFTIAGTCWSLEAKLINIYVGGTWNIVIDFILALFPATFIWKLKMALGQRVSLSVLLGLSLLAGMCGIAKLTYVHLLRDLSDVTWNNIPLELWTGSEVFVIIICGSVPPLKVIWDQLVKKIRQIRHVPMSPDTYTRAENGYIEMSGKHRNEASPLSSTTEDGGSRWMTATTEIQITNESG</sequence>
<dbReference type="OrthoDB" id="5331848at2759"/>
<feature type="transmembrane region" description="Helical" evidence="6">
    <location>
        <begin position="56"/>
        <end position="74"/>
    </location>
</feature>
<dbReference type="Pfam" id="PF20684">
    <property type="entry name" value="Fung_rhodopsin"/>
    <property type="match status" value="1"/>
</dbReference>
<evidence type="ECO:0000256" key="2">
    <source>
        <dbReference type="ARBA" id="ARBA00022692"/>
    </source>
</evidence>
<dbReference type="GO" id="GO:0016020">
    <property type="term" value="C:membrane"/>
    <property type="evidence" value="ECO:0007669"/>
    <property type="project" value="UniProtKB-SubCell"/>
</dbReference>
<evidence type="ECO:0000256" key="4">
    <source>
        <dbReference type="ARBA" id="ARBA00023136"/>
    </source>
</evidence>
<dbReference type="Proteomes" id="UP000578531">
    <property type="component" value="Unassembled WGS sequence"/>
</dbReference>
<comment type="caution">
    <text evidence="8">The sequence shown here is derived from an EMBL/GenBank/DDBJ whole genome shotgun (WGS) entry which is preliminary data.</text>
</comment>
<comment type="similarity">
    <text evidence="5">Belongs to the SAT4 family.</text>
</comment>
<keyword evidence="9" id="KW-1185">Reference proteome</keyword>
<dbReference type="GeneID" id="59284392"/>
<comment type="subcellular location">
    <subcellularLocation>
        <location evidence="1">Membrane</location>
        <topology evidence="1">Multi-pass membrane protein</topology>
    </subcellularLocation>
</comment>
<reference evidence="8 9" key="1">
    <citation type="journal article" date="2020" name="Genomics">
        <title>Complete, high-quality genomes from long-read metagenomic sequencing of two wolf lichen thalli reveals enigmatic genome architecture.</title>
        <authorList>
            <person name="McKenzie S.K."/>
            <person name="Walston R.F."/>
            <person name="Allen J.L."/>
        </authorList>
    </citation>
    <scope>NUCLEOTIDE SEQUENCE [LARGE SCALE GENOMIC DNA]</scope>
    <source>
        <strain evidence="8">WasteWater2</strain>
    </source>
</reference>
<feature type="domain" description="Rhodopsin" evidence="7">
    <location>
        <begin position="41"/>
        <end position="297"/>
    </location>
</feature>
<gene>
    <name evidence="8" type="ORF">HO173_002721</name>
</gene>
<dbReference type="EMBL" id="JACCJC010000007">
    <property type="protein sequence ID" value="KAF6238849.1"/>
    <property type="molecule type" value="Genomic_DNA"/>
</dbReference>
<accession>A0A8H6G1U2</accession>
<proteinExistence type="inferred from homology"/>
<protein>
    <recommendedName>
        <fullName evidence="7">Rhodopsin domain-containing protein</fullName>
    </recommendedName>
</protein>
<evidence type="ECO:0000256" key="1">
    <source>
        <dbReference type="ARBA" id="ARBA00004141"/>
    </source>
</evidence>
<feature type="transmembrane region" description="Helical" evidence="6">
    <location>
        <begin position="237"/>
        <end position="257"/>
    </location>
</feature>
<evidence type="ECO:0000256" key="3">
    <source>
        <dbReference type="ARBA" id="ARBA00022989"/>
    </source>
</evidence>
<dbReference type="InterPro" id="IPR052337">
    <property type="entry name" value="SAT4-like"/>
</dbReference>
<organism evidence="8 9">
    <name type="scientific">Letharia columbiana</name>
    <dbReference type="NCBI Taxonomy" id="112416"/>
    <lineage>
        <taxon>Eukaryota</taxon>
        <taxon>Fungi</taxon>
        <taxon>Dikarya</taxon>
        <taxon>Ascomycota</taxon>
        <taxon>Pezizomycotina</taxon>
        <taxon>Lecanoromycetes</taxon>
        <taxon>OSLEUM clade</taxon>
        <taxon>Lecanoromycetidae</taxon>
        <taxon>Lecanorales</taxon>
        <taxon>Lecanorineae</taxon>
        <taxon>Parmeliaceae</taxon>
        <taxon>Letharia</taxon>
    </lineage>
</organism>
<evidence type="ECO:0000313" key="8">
    <source>
        <dbReference type="EMBL" id="KAF6238849.1"/>
    </source>
</evidence>
<dbReference type="RefSeq" id="XP_037168145.1">
    <property type="nucleotide sequence ID" value="XM_037304652.1"/>
</dbReference>
<feature type="transmembrane region" description="Helical" evidence="6">
    <location>
        <begin position="202"/>
        <end position="225"/>
    </location>
</feature>
<feature type="transmembrane region" description="Helical" evidence="6">
    <location>
        <begin position="119"/>
        <end position="141"/>
    </location>
</feature>
<dbReference type="PANTHER" id="PTHR33048">
    <property type="entry name" value="PTH11-LIKE INTEGRAL MEMBRANE PROTEIN (AFU_ORTHOLOGUE AFUA_5G11245)"/>
    <property type="match status" value="1"/>
</dbReference>
<keyword evidence="2 6" id="KW-0812">Transmembrane</keyword>
<dbReference type="PANTHER" id="PTHR33048:SF146">
    <property type="entry name" value="INTEGRAL MEMBRANE PROTEIN"/>
    <property type="match status" value="1"/>
</dbReference>
<evidence type="ECO:0000313" key="9">
    <source>
        <dbReference type="Proteomes" id="UP000578531"/>
    </source>
</evidence>
<dbReference type="AlphaFoldDB" id="A0A8H6G1U2"/>
<keyword evidence="4 6" id="KW-0472">Membrane</keyword>
<evidence type="ECO:0000256" key="5">
    <source>
        <dbReference type="ARBA" id="ARBA00038359"/>
    </source>
</evidence>
<feature type="transmembrane region" description="Helical" evidence="6">
    <location>
        <begin position="277"/>
        <end position="298"/>
    </location>
</feature>
<keyword evidence="3 6" id="KW-1133">Transmembrane helix</keyword>